<reference evidence="2 3" key="1">
    <citation type="journal article" date="2008" name="Nature">
        <title>The genome of Laccaria bicolor provides insights into mycorrhizal symbiosis.</title>
        <authorList>
            <person name="Martin F."/>
            <person name="Aerts A."/>
            <person name="Ahren D."/>
            <person name="Brun A."/>
            <person name="Danchin E.G.J."/>
            <person name="Duchaussoy F."/>
            <person name="Gibon J."/>
            <person name="Kohler A."/>
            <person name="Lindquist E."/>
            <person name="Pereda V."/>
            <person name="Salamov A."/>
            <person name="Shapiro H.J."/>
            <person name="Wuyts J."/>
            <person name="Blaudez D."/>
            <person name="Buee M."/>
            <person name="Brokstein P."/>
            <person name="Canbaeck B."/>
            <person name="Cohen D."/>
            <person name="Courty P.E."/>
            <person name="Coutinho P.M."/>
            <person name="Delaruelle C."/>
            <person name="Detter J.C."/>
            <person name="Deveau A."/>
            <person name="DiFazio S."/>
            <person name="Duplessis S."/>
            <person name="Fraissinet-Tachet L."/>
            <person name="Lucic E."/>
            <person name="Frey-Klett P."/>
            <person name="Fourrey C."/>
            <person name="Feussner I."/>
            <person name="Gay G."/>
            <person name="Grimwood J."/>
            <person name="Hoegger P.J."/>
            <person name="Jain P."/>
            <person name="Kilaru S."/>
            <person name="Labbe J."/>
            <person name="Lin Y.C."/>
            <person name="Legue V."/>
            <person name="Le Tacon F."/>
            <person name="Marmeisse R."/>
            <person name="Melayah D."/>
            <person name="Montanini B."/>
            <person name="Muratet M."/>
            <person name="Nehls U."/>
            <person name="Niculita-Hirzel H."/>
            <person name="Oudot-Le Secq M.P."/>
            <person name="Peter M."/>
            <person name="Quesneville H."/>
            <person name="Rajashekar B."/>
            <person name="Reich M."/>
            <person name="Rouhier N."/>
            <person name="Schmutz J."/>
            <person name="Yin T."/>
            <person name="Chalot M."/>
            <person name="Henrissat B."/>
            <person name="Kuees U."/>
            <person name="Lucas S."/>
            <person name="Van de Peer Y."/>
            <person name="Podila G.K."/>
            <person name="Polle A."/>
            <person name="Pukkila P.J."/>
            <person name="Richardson P.M."/>
            <person name="Rouze P."/>
            <person name="Sanders I.R."/>
            <person name="Stajich J.E."/>
            <person name="Tunlid A."/>
            <person name="Tuskan G."/>
            <person name="Grigoriev I.V."/>
        </authorList>
    </citation>
    <scope>NUCLEOTIDE SEQUENCE [LARGE SCALE GENOMIC DNA]</scope>
    <source>
        <strain evidence="3">S238N-H82 / ATCC MYA-4686</strain>
    </source>
</reference>
<keyword evidence="3" id="KW-1185">Reference proteome</keyword>
<accession>B0DDG1</accession>
<dbReference type="RefSeq" id="XP_001881863.1">
    <property type="nucleotide sequence ID" value="XM_001881828.1"/>
</dbReference>
<dbReference type="HOGENOM" id="CLU_368839_0_0_1"/>
<evidence type="ECO:0000313" key="2">
    <source>
        <dbReference type="EMBL" id="EDR07471.1"/>
    </source>
</evidence>
<feature type="region of interest" description="Disordered" evidence="1">
    <location>
        <begin position="244"/>
        <end position="283"/>
    </location>
</feature>
<feature type="region of interest" description="Disordered" evidence="1">
    <location>
        <begin position="402"/>
        <end position="433"/>
    </location>
</feature>
<feature type="compositionally biased region" description="Basic and acidic residues" evidence="1">
    <location>
        <begin position="421"/>
        <end position="433"/>
    </location>
</feature>
<feature type="compositionally biased region" description="Low complexity" evidence="1">
    <location>
        <begin position="272"/>
        <end position="283"/>
    </location>
</feature>
<gene>
    <name evidence="2" type="ORF">LACBIDRAFT_327985</name>
</gene>
<dbReference type="EMBL" id="DS547104">
    <property type="protein sequence ID" value="EDR07471.1"/>
    <property type="molecule type" value="Genomic_DNA"/>
</dbReference>
<dbReference type="OrthoDB" id="2634326at2759"/>
<sequence length="755" mass="85883">MLITYTDGSPDCYGCEHYDNSDTKWPLNQQDCEDITPYDALILGGQLVPRRGVVTSPNVSWLPYITVAPLPVQACTNGQFAHADFTICPQWWFSKTAHLTFVLWRPLEQDIRKHPLSWLCRNRTHQRPKICGGLFFMANRMRNASGHLSLTTFYYWDLVWHVASFQRLYMETLAMVDWFKTWEARLLEPNRQVYPVDETVMGAITDSLETAETLFHIGAPVWLACQAHFKGFLGAEDLKPVVTEPQSGSLSVEPGTGPSRTDREVLRVSPYSNPASSSTKASGSMSGACVNRDKFCEIEEAFIPPQSLVWKKALQNVNLDPSRIKSSKDHVRGYQFPDPWLFMKGTNHKAFTLAWLISHSQWLQSFMSLDYSPSPAPHTQHWCDFLYHFSKEMNLVDGSWAENLPTSQHSKKGKTPAKGGRKSEKSKQNYTIKRGESLKNAQTTFFGPRVKLGECPHSIFWHDVSVMEGNTDNLTPAISAEILWNLFEQNFRLELRMVDQQVLPANWASQELAAVRDELVWRTFPEDDDGYIVGRLPETNVGLVTENWRDRARKVLGSDKSALSVIDILLSSPFFVCPSLSQVIMSMYKKKPAKSLPPENAGLFPVNTAPKSLKAHKAVKGNLYTPAGHFVQPFKPGVSKKADPFQPLATTLTFENEGDTVQLPGKKQKQFQHWETEVFPSLMEPYVKLLHETDSLQDMVQFVNELFVNAAPNTTAWCETLETFLGNRRYKLTTRFVSSFWKCYAVIRMLEWNKV</sequence>
<dbReference type="KEGG" id="lbc:LACBIDRAFT_327985"/>
<dbReference type="AlphaFoldDB" id="B0DDG1"/>
<name>B0DDG1_LACBS</name>
<proteinExistence type="predicted"/>
<evidence type="ECO:0000256" key="1">
    <source>
        <dbReference type="SAM" id="MobiDB-lite"/>
    </source>
</evidence>
<evidence type="ECO:0000313" key="3">
    <source>
        <dbReference type="Proteomes" id="UP000001194"/>
    </source>
</evidence>
<dbReference type="InParanoid" id="B0DDG1"/>
<dbReference type="GeneID" id="6077360"/>
<dbReference type="Proteomes" id="UP000001194">
    <property type="component" value="Unassembled WGS sequence"/>
</dbReference>
<protein>
    <submittedName>
        <fullName evidence="2">Predicted protein</fullName>
    </submittedName>
</protein>
<organism evidence="3">
    <name type="scientific">Laccaria bicolor (strain S238N-H82 / ATCC MYA-4686)</name>
    <name type="common">Bicoloured deceiver</name>
    <name type="synonym">Laccaria laccata var. bicolor</name>
    <dbReference type="NCBI Taxonomy" id="486041"/>
    <lineage>
        <taxon>Eukaryota</taxon>
        <taxon>Fungi</taxon>
        <taxon>Dikarya</taxon>
        <taxon>Basidiomycota</taxon>
        <taxon>Agaricomycotina</taxon>
        <taxon>Agaricomycetes</taxon>
        <taxon>Agaricomycetidae</taxon>
        <taxon>Agaricales</taxon>
        <taxon>Agaricineae</taxon>
        <taxon>Hydnangiaceae</taxon>
        <taxon>Laccaria</taxon>
    </lineage>
</organism>